<feature type="compositionally biased region" description="Polar residues" evidence="7">
    <location>
        <begin position="425"/>
        <end position="434"/>
    </location>
</feature>
<comment type="similarity">
    <text evidence="5 6">Belongs to the anion channel-forming bestrophin (TC 1.A.46) family. Calcium-sensitive chloride channel subfamily.</text>
</comment>
<comment type="subcellular location">
    <subcellularLocation>
        <location evidence="6">Cell membrane</location>
        <topology evidence="6">Multi-pass membrane protein</topology>
    </subcellularLocation>
    <subcellularLocation>
        <location evidence="1">Membrane</location>
    </subcellularLocation>
</comment>
<feature type="compositionally biased region" description="Low complexity" evidence="7">
    <location>
        <begin position="401"/>
        <end position="421"/>
    </location>
</feature>
<evidence type="ECO:0000256" key="5">
    <source>
        <dbReference type="ARBA" id="ARBA00034769"/>
    </source>
</evidence>
<keyword evidence="6" id="KW-0813">Transport</keyword>
<dbReference type="GO" id="GO:0034707">
    <property type="term" value="C:chloride channel complex"/>
    <property type="evidence" value="ECO:0007669"/>
    <property type="project" value="UniProtKB-KW"/>
</dbReference>
<keyword evidence="3" id="KW-1133">Transmembrane helix</keyword>
<keyword evidence="6" id="KW-0868">Chloride</keyword>
<protein>
    <recommendedName>
        <fullName evidence="6">Bestrophin homolog</fullName>
    </recommendedName>
</protein>
<evidence type="ECO:0000256" key="4">
    <source>
        <dbReference type="ARBA" id="ARBA00023136"/>
    </source>
</evidence>
<name>A0A1I8AXM5_MELHA</name>
<feature type="region of interest" description="Disordered" evidence="7">
    <location>
        <begin position="349"/>
        <end position="434"/>
    </location>
</feature>
<evidence type="ECO:0000256" key="3">
    <source>
        <dbReference type="ARBA" id="ARBA00022989"/>
    </source>
</evidence>
<sequence length="434" mass="49297">MVFRDISACVKKRFPTMDHLVTAGIMTSNELSEFDAIETEHIKYWTPIQWAFLLLRRARDQGLIDSDIIYVDMLEKIRQYRVNVLTLTLYDWVPIPLVYTQVVNLAVRSYFLIALFGRQYLIGERKDKTIDLFIPLMSIMQFLFYMGWIKVAEVLLNPLGEDDDDFETNWIIDRNLQVGLCIVDDCYGRVPGLERDQFWEQSNPQLLYTAESAARHQNPMIGSCNDSNQQEDMLLLQPRRRRLMSTATGPESVGGAHSNKAFHFDEFYRDNAPVVSSDDENNNNNIVPVYNHNPSRRMRDSTKSIVSNSDIPVQNFLWGGYDKDENIENKDQTKNEQQKITTLENLNILKSENKQSPPTSPTKLISSPSPLPTQQNGSSGNVLSPLPAIQEEENCGGEGINSQSSLSLESVSSTNSSSLVEQQKDLTGNNEGKI</sequence>
<dbReference type="InterPro" id="IPR021134">
    <property type="entry name" value="Bestrophin-like"/>
</dbReference>
<dbReference type="GO" id="GO:0005886">
    <property type="term" value="C:plasma membrane"/>
    <property type="evidence" value="ECO:0007669"/>
    <property type="project" value="UniProtKB-SubCell"/>
</dbReference>
<comment type="function">
    <text evidence="6">Forms chloride channels.</text>
</comment>
<evidence type="ECO:0000256" key="7">
    <source>
        <dbReference type="SAM" id="MobiDB-lite"/>
    </source>
</evidence>
<keyword evidence="4" id="KW-0472">Membrane</keyword>
<evidence type="ECO:0000256" key="6">
    <source>
        <dbReference type="RuleBase" id="RU363126"/>
    </source>
</evidence>
<dbReference type="Proteomes" id="UP000095281">
    <property type="component" value="Unplaced"/>
</dbReference>
<keyword evidence="6" id="KW-0869">Chloride channel</keyword>
<keyword evidence="6" id="KW-1003">Cell membrane</keyword>
<evidence type="ECO:0000256" key="2">
    <source>
        <dbReference type="ARBA" id="ARBA00022692"/>
    </source>
</evidence>
<dbReference type="PANTHER" id="PTHR10736:SF33">
    <property type="entry name" value="BESTROPHIN HOMOLOG"/>
    <property type="match status" value="1"/>
</dbReference>
<evidence type="ECO:0000313" key="9">
    <source>
        <dbReference type="WBParaSite" id="MhA1_Contig1070.frz3.gene20"/>
    </source>
</evidence>
<accession>A0A1I8AXM5</accession>
<keyword evidence="6" id="KW-0406">Ion transport</keyword>
<dbReference type="PANTHER" id="PTHR10736">
    <property type="entry name" value="BESTROPHIN"/>
    <property type="match status" value="1"/>
</dbReference>
<reference evidence="9" key="1">
    <citation type="submission" date="2016-11" db="UniProtKB">
        <authorList>
            <consortium name="WormBaseParasite"/>
        </authorList>
    </citation>
    <scope>IDENTIFICATION</scope>
</reference>
<keyword evidence="8" id="KW-1185">Reference proteome</keyword>
<proteinExistence type="inferred from homology"/>
<feature type="compositionally biased region" description="Polar residues" evidence="7">
    <location>
        <begin position="349"/>
        <end position="382"/>
    </location>
</feature>
<dbReference type="AlphaFoldDB" id="A0A1I8AXM5"/>
<dbReference type="WBParaSite" id="MhA1_Contig1070.frz3.gene20">
    <property type="protein sequence ID" value="MhA1_Contig1070.frz3.gene20"/>
    <property type="gene ID" value="MhA1_Contig1070.frz3.gene20"/>
</dbReference>
<keyword evidence="6" id="KW-0407">Ion channel</keyword>
<keyword evidence="2" id="KW-0812">Transmembrane</keyword>
<dbReference type="GO" id="GO:0005254">
    <property type="term" value="F:chloride channel activity"/>
    <property type="evidence" value="ECO:0007669"/>
    <property type="project" value="UniProtKB-KW"/>
</dbReference>
<organism evidence="8 9">
    <name type="scientific">Meloidogyne hapla</name>
    <name type="common">Root-knot nematode worm</name>
    <dbReference type="NCBI Taxonomy" id="6305"/>
    <lineage>
        <taxon>Eukaryota</taxon>
        <taxon>Metazoa</taxon>
        <taxon>Ecdysozoa</taxon>
        <taxon>Nematoda</taxon>
        <taxon>Chromadorea</taxon>
        <taxon>Rhabditida</taxon>
        <taxon>Tylenchina</taxon>
        <taxon>Tylenchomorpha</taxon>
        <taxon>Tylenchoidea</taxon>
        <taxon>Meloidogynidae</taxon>
        <taxon>Meloidogyninae</taxon>
        <taxon>Meloidogyne</taxon>
    </lineage>
</organism>
<dbReference type="Pfam" id="PF01062">
    <property type="entry name" value="Bestrophin"/>
    <property type="match status" value="1"/>
</dbReference>
<evidence type="ECO:0000256" key="1">
    <source>
        <dbReference type="ARBA" id="ARBA00004370"/>
    </source>
</evidence>
<feature type="compositionally biased region" description="Low complexity" evidence="7">
    <location>
        <begin position="282"/>
        <end position="293"/>
    </location>
</feature>
<evidence type="ECO:0000313" key="8">
    <source>
        <dbReference type="Proteomes" id="UP000095281"/>
    </source>
</evidence>
<feature type="region of interest" description="Disordered" evidence="7">
    <location>
        <begin position="275"/>
        <end position="306"/>
    </location>
</feature>
<dbReference type="InterPro" id="IPR000615">
    <property type="entry name" value="Bestrophin"/>
</dbReference>